<keyword evidence="1" id="KW-0677">Repeat</keyword>
<protein>
    <submittedName>
        <fullName evidence="3">Uncharacterized protein</fullName>
    </submittedName>
</protein>
<accession>A0AAV3AVB1</accession>
<evidence type="ECO:0000256" key="1">
    <source>
        <dbReference type="ARBA" id="ARBA00022737"/>
    </source>
</evidence>
<name>A0AAV3AVB1_PYXAD</name>
<dbReference type="EMBL" id="DYDO01000003">
    <property type="protein sequence ID" value="DBA28142.1"/>
    <property type="molecule type" value="Genomic_DNA"/>
</dbReference>
<dbReference type="InterPro" id="IPR050776">
    <property type="entry name" value="Ank_Repeat/CDKN_Inhibitor"/>
</dbReference>
<dbReference type="GO" id="GO:0004861">
    <property type="term" value="F:cyclin-dependent protein serine/threonine kinase inhibitor activity"/>
    <property type="evidence" value="ECO:0007669"/>
    <property type="project" value="TreeGrafter"/>
</dbReference>
<dbReference type="Gene3D" id="1.25.40.20">
    <property type="entry name" value="Ankyrin repeat-containing domain"/>
    <property type="match status" value="1"/>
</dbReference>
<reference evidence="3" key="1">
    <citation type="thesis" date="2020" institute="ProQuest LLC" country="789 East Eisenhower Parkway, Ann Arbor, MI, USA">
        <title>Comparative Genomics and Chromosome Evolution.</title>
        <authorList>
            <person name="Mudd A.B."/>
        </authorList>
    </citation>
    <scope>NUCLEOTIDE SEQUENCE</scope>
    <source>
        <strain evidence="3">1538</strain>
        <tissue evidence="3">Blood</tissue>
    </source>
</reference>
<evidence type="ECO:0000313" key="4">
    <source>
        <dbReference type="Proteomes" id="UP001181693"/>
    </source>
</evidence>
<dbReference type="InterPro" id="IPR036770">
    <property type="entry name" value="Ankyrin_rpt-contain_sf"/>
</dbReference>
<dbReference type="GO" id="GO:0005737">
    <property type="term" value="C:cytoplasm"/>
    <property type="evidence" value="ECO:0007669"/>
    <property type="project" value="TreeGrafter"/>
</dbReference>
<dbReference type="PANTHER" id="PTHR24201">
    <property type="entry name" value="ANK_REP_REGION DOMAIN-CONTAINING PROTEIN"/>
    <property type="match status" value="1"/>
</dbReference>
<dbReference type="Proteomes" id="UP001181693">
    <property type="component" value="Unassembled WGS sequence"/>
</dbReference>
<evidence type="ECO:0000313" key="3">
    <source>
        <dbReference type="EMBL" id="DBA28142.1"/>
    </source>
</evidence>
<organism evidence="3 4">
    <name type="scientific">Pyxicephalus adspersus</name>
    <name type="common">African bullfrog</name>
    <dbReference type="NCBI Taxonomy" id="30357"/>
    <lineage>
        <taxon>Eukaryota</taxon>
        <taxon>Metazoa</taxon>
        <taxon>Chordata</taxon>
        <taxon>Craniata</taxon>
        <taxon>Vertebrata</taxon>
        <taxon>Euteleostomi</taxon>
        <taxon>Amphibia</taxon>
        <taxon>Batrachia</taxon>
        <taxon>Anura</taxon>
        <taxon>Neobatrachia</taxon>
        <taxon>Ranoidea</taxon>
        <taxon>Pyxicephalidae</taxon>
        <taxon>Pyxicephalinae</taxon>
        <taxon>Pyxicephalus</taxon>
    </lineage>
</organism>
<dbReference type="GO" id="GO:0005634">
    <property type="term" value="C:nucleus"/>
    <property type="evidence" value="ECO:0007669"/>
    <property type="project" value="TreeGrafter"/>
</dbReference>
<dbReference type="GO" id="GO:0008285">
    <property type="term" value="P:negative regulation of cell population proliferation"/>
    <property type="evidence" value="ECO:0007669"/>
    <property type="project" value="TreeGrafter"/>
</dbReference>
<proteinExistence type="predicted"/>
<dbReference type="SUPFAM" id="SSF48403">
    <property type="entry name" value="Ankyrin repeat"/>
    <property type="match status" value="1"/>
</dbReference>
<dbReference type="PANTHER" id="PTHR24201:SF8">
    <property type="entry name" value="CYCLIN-DEPENDENT KINASE 4 INHIBITOR B"/>
    <property type="match status" value="1"/>
</dbReference>
<gene>
    <name evidence="3" type="ORF">GDO54_008546</name>
</gene>
<dbReference type="AlphaFoldDB" id="A0AAV3AVB1"/>
<dbReference type="GO" id="GO:2000045">
    <property type="term" value="P:regulation of G1/S transition of mitotic cell cycle"/>
    <property type="evidence" value="ECO:0007669"/>
    <property type="project" value="TreeGrafter"/>
</dbReference>
<comment type="caution">
    <text evidence="3">The sequence shown here is derived from an EMBL/GenBank/DDBJ whole genome shotgun (WGS) entry which is preliminary data.</text>
</comment>
<evidence type="ECO:0000256" key="2">
    <source>
        <dbReference type="ARBA" id="ARBA00023043"/>
    </source>
</evidence>
<sequence>MYPPMFKSPMKVMMMGSLKIAQLLIEHRADPTVTDPSTGTSPAHDAIREGFVKTFLELRNGEASLYGPVDFYGQRPIDLASDSVREELIRIGMLNPTENQQQ</sequence>
<keyword evidence="2" id="KW-0040">ANK repeat</keyword>
<dbReference type="GO" id="GO:0019901">
    <property type="term" value="F:protein kinase binding"/>
    <property type="evidence" value="ECO:0007669"/>
    <property type="project" value="TreeGrafter"/>
</dbReference>
<keyword evidence="4" id="KW-1185">Reference proteome</keyword>